<dbReference type="InterPro" id="IPR011009">
    <property type="entry name" value="Kinase-like_dom_sf"/>
</dbReference>
<proteinExistence type="predicted"/>
<sequence length="250" mass="27490">MVRIGDTVRRPLQPWSPAVHALLRHLEAAGFPAAPRFLGVDEQGREVLTHVEGESGPQGWAHVVPDDGLVRFAHLLRDYHDAVADFEPPGGVTWFAAPPAGLGPADVILHGDFGPWNVVWRDGRPVAIIDWDLARPGPRRYDLAYALEYLAPFRDDAECLRWLRYPAPPDRGRRLRLFTAAYGSPAASASADELVDDVLAVQREGLDAVRRLAEAGQQPQSDWVAAGHLDELRSRIAWTAAHRALFAASA</sequence>
<dbReference type="Proteomes" id="UP000284057">
    <property type="component" value="Unassembled WGS sequence"/>
</dbReference>
<organism evidence="2 3">
    <name type="scientific">Jiangella rhizosphaerae</name>
    <dbReference type="NCBI Taxonomy" id="2293569"/>
    <lineage>
        <taxon>Bacteria</taxon>
        <taxon>Bacillati</taxon>
        <taxon>Actinomycetota</taxon>
        <taxon>Actinomycetes</taxon>
        <taxon>Jiangellales</taxon>
        <taxon>Jiangellaceae</taxon>
        <taxon>Jiangella</taxon>
    </lineage>
</organism>
<protein>
    <submittedName>
        <fullName evidence="2">Aminoglycoside phosphotransferase family protein</fullName>
    </submittedName>
</protein>
<accession>A0A418KWY7</accession>
<dbReference type="EMBL" id="QUAL01000016">
    <property type="protein sequence ID" value="RIQ36752.1"/>
    <property type="molecule type" value="Genomic_DNA"/>
</dbReference>
<evidence type="ECO:0000259" key="1">
    <source>
        <dbReference type="Pfam" id="PF01636"/>
    </source>
</evidence>
<dbReference type="InterPro" id="IPR002575">
    <property type="entry name" value="Aminoglycoside_PTrfase"/>
</dbReference>
<reference evidence="2 3" key="1">
    <citation type="submission" date="2018-09" db="EMBL/GenBank/DDBJ databases">
        <title>Isolation, diversity and antifungal activity of actinobacteria from wheat.</title>
        <authorList>
            <person name="Han C."/>
        </authorList>
    </citation>
    <scope>NUCLEOTIDE SEQUENCE [LARGE SCALE GENOMIC DNA]</scope>
    <source>
        <strain evidence="2 3">NEAU-YY265</strain>
    </source>
</reference>
<keyword evidence="3" id="KW-1185">Reference proteome</keyword>
<dbReference type="OrthoDB" id="236897at2"/>
<name>A0A418KWY7_9ACTN</name>
<dbReference type="GO" id="GO:0016740">
    <property type="term" value="F:transferase activity"/>
    <property type="evidence" value="ECO:0007669"/>
    <property type="project" value="UniProtKB-KW"/>
</dbReference>
<feature type="domain" description="Aminoglycoside phosphotransferase" evidence="1">
    <location>
        <begin position="97"/>
        <end position="159"/>
    </location>
</feature>
<keyword evidence="2" id="KW-0808">Transferase</keyword>
<dbReference type="Pfam" id="PF01636">
    <property type="entry name" value="APH"/>
    <property type="match status" value="1"/>
</dbReference>
<comment type="caution">
    <text evidence="2">The sequence shown here is derived from an EMBL/GenBank/DDBJ whole genome shotgun (WGS) entry which is preliminary data.</text>
</comment>
<gene>
    <name evidence="2" type="ORF">DY240_01535</name>
</gene>
<dbReference type="SUPFAM" id="SSF56112">
    <property type="entry name" value="Protein kinase-like (PK-like)"/>
    <property type="match status" value="1"/>
</dbReference>
<dbReference type="AlphaFoldDB" id="A0A418KWY7"/>
<dbReference type="Gene3D" id="3.90.1200.10">
    <property type="match status" value="1"/>
</dbReference>
<evidence type="ECO:0000313" key="3">
    <source>
        <dbReference type="Proteomes" id="UP000284057"/>
    </source>
</evidence>
<evidence type="ECO:0000313" key="2">
    <source>
        <dbReference type="EMBL" id="RIQ36752.1"/>
    </source>
</evidence>